<keyword evidence="10" id="KW-1185">Reference proteome</keyword>
<reference evidence="9 10" key="1">
    <citation type="submission" date="2017-03" db="EMBL/GenBank/DDBJ databases">
        <authorList>
            <person name="Afonso C.L."/>
            <person name="Miller P.J."/>
            <person name="Scott M.A."/>
            <person name="Spackman E."/>
            <person name="Goraichik I."/>
            <person name="Dimitrov K.M."/>
            <person name="Suarez D.L."/>
            <person name="Swayne D.E."/>
        </authorList>
    </citation>
    <scope>NUCLEOTIDE SEQUENCE [LARGE SCALE GENOMIC DNA]</scope>
    <source>
        <strain evidence="9">SB41UT1</strain>
    </source>
</reference>
<dbReference type="AlphaFoldDB" id="A0A1X7AQ58"/>
<proteinExistence type="inferred from homology"/>
<comment type="subunit">
    <text evidence="5">Homodimer and heterotetramer.</text>
</comment>
<dbReference type="SMART" id="SM00822">
    <property type="entry name" value="PKS_KR"/>
    <property type="match status" value="1"/>
</dbReference>
<dbReference type="Gene3D" id="3.40.50.720">
    <property type="entry name" value="NAD(P)-binding Rossmann-like Domain"/>
    <property type="match status" value="1"/>
</dbReference>
<evidence type="ECO:0000256" key="1">
    <source>
        <dbReference type="ARBA" id="ARBA00005177"/>
    </source>
</evidence>
<evidence type="ECO:0000256" key="6">
    <source>
        <dbReference type="ARBA" id="ARBA00066933"/>
    </source>
</evidence>
<dbReference type="InterPro" id="IPR057326">
    <property type="entry name" value="KR_dom"/>
</dbReference>
<evidence type="ECO:0000256" key="3">
    <source>
        <dbReference type="ARBA" id="ARBA00023002"/>
    </source>
</evidence>
<keyword evidence="3 9" id="KW-0560">Oxidoreductase</keyword>
<dbReference type="InterPro" id="IPR036291">
    <property type="entry name" value="NAD(P)-bd_dom_sf"/>
</dbReference>
<accession>A0A1X7AQ58</accession>
<comment type="catalytic activity">
    <reaction evidence="4">
        <text>2-hydroxyethane-1-sulfonate + NADP(+) = sulfoacetaldehyde + NADPH + H(+)</text>
        <dbReference type="Rhea" id="RHEA:29591"/>
        <dbReference type="ChEBI" id="CHEBI:15378"/>
        <dbReference type="ChEBI" id="CHEBI:57783"/>
        <dbReference type="ChEBI" id="CHEBI:58246"/>
        <dbReference type="ChEBI" id="CHEBI:58349"/>
        <dbReference type="ChEBI" id="CHEBI:61904"/>
        <dbReference type="EC" id="1.1.1.313"/>
    </reaction>
</comment>
<dbReference type="RefSeq" id="WP_087112672.1">
    <property type="nucleotide sequence ID" value="NZ_CBCSCN010000013.1"/>
</dbReference>
<dbReference type="Proteomes" id="UP000196573">
    <property type="component" value="Unassembled WGS sequence"/>
</dbReference>
<dbReference type="Pfam" id="PF00106">
    <property type="entry name" value="adh_short"/>
    <property type="match status" value="1"/>
</dbReference>
<evidence type="ECO:0000313" key="10">
    <source>
        <dbReference type="Proteomes" id="UP000196573"/>
    </source>
</evidence>
<dbReference type="FunFam" id="3.40.50.720:FF:000047">
    <property type="entry name" value="NADP-dependent L-serine/L-allo-threonine dehydrogenase"/>
    <property type="match status" value="1"/>
</dbReference>
<dbReference type="EC" id="1.1.1.313" evidence="6"/>
<dbReference type="SUPFAM" id="SSF51735">
    <property type="entry name" value="NAD(P)-binding Rossmann-fold domains"/>
    <property type="match status" value="1"/>
</dbReference>
<protein>
    <recommendedName>
        <fullName evidence="6">sulfoacetaldehyde reductase (NADPH)</fullName>
        <ecNumber evidence="6">1.1.1.313</ecNumber>
    </recommendedName>
</protein>
<dbReference type="EMBL" id="FWPT01000011">
    <property type="protein sequence ID" value="SMA50229.1"/>
    <property type="molecule type" value="Genomic_DNA"/>
</dbReference>
<dbReference type="PROSITE" id="PS00061">
    <property type="entry name" value="ADH_SHORT"/>
    <property type="match status" value="1"/>
</dbReference>
<name>A0A1X7AQ58_9GAMM</name>
<evidence type="ECO:0000259" key="8">
    <source>
        <dbReference type="SMART" id="SM00822"/>
    </source>
</evidence>
<evidence type="ECO:0000256" key="7">
    <source>
        <dbReference type="RuleBase" id="RU000363"/>
    </source>
</evidence>
<evidence type="ECO:0000313" key="9">
    <source>
        <dbReference type="EMBL" id="SMA50229.1"/>
    </source>
</evidence>
<evidence type="ECO:0000256" key="2">
    <source>
        <dbReference type="ARBA" id="ARBA00006484"/>
    </source>
</evidence>
<comment type="similarity">
    <text evidence="2 7">Belongs to the short-chain dehydrogenases/reductases (SDR) family.</text>
</comment>
<dbReference type="InterPro" id="IPR020904">
    <property type="entry name" value="Sc_DH/Rdtase_CS"/>
</dbReference>
<dbReference type="OrthoDB" id="9810734at2"/>
<dbReference type="PANTHER" id="PTHR42901:SF1">
    <property type="entry name" value="ALCOHOL DEHYDROGENASE"/>
    <property type="match status" value="1"/>
</dbReference>
<evidence type="ECO:0000256" key="5">
    <source>
        <dbReference type="ARBA" id="ARBA00063095"/>
    </source>
</evidence>
<comment type="pathway">
    <text evidence="1">Organosulfur degradation.</text>
</comment>
<dbReference type="PRINTS" id="PR00080">
    <property type="entry name" value="SDRFAMILY"/>
</dbReference>
<dbReference type="PRINTS" id="PR00081">
    <property type="entry name" value="GDHRDH"/>
</dbReference>
<dbReference type="InterPro" id="IPR002347">
    <property type="entry name" value="SDR_fam"/>
</dbReference>
<dbReference type="GO" id="GO:0016616">
    <property type="term" value="F:oxidoreductase activity, acting on the CH-OH group of donors, NAD or NADP as acceptor"/>
    <property type="evidence" value="ECO:0007669"/>
    <property type="project" value="UniProtKB-ARBA"/>
</dbReference>
<organism evidence="9 10">
    <name type="scientific">Parendozoicomonas haliclonae</name>
    <dbReference type="NCBI Taxonomy" id="1960125"/>
    <lineage>
        <taxon>Bacteria</taxon>
        <taxon>Pseudomonadati</taxon>
        <taxon>Pseudomonadota</taxon>
        <taxon>Gammaproteobacteria</taxon>
        <taxon>Oceanospirillales</taxon>
        <taxon>Endozoicomonadaceae</taxon>
        <taxon>Parendozoicomonas</taxon>
    </lineage>
</organism>
<dbReference type="PANTHER" id="PTHR42901">
    <property type="entry name" value="ALCOHOL DEHYDROGENASE"/>
    <property type="match status" value="1"/>
</dbReference>
<sequence length="253" mass="27724">MSKDKCALITGATSGFGLASARKLASEGWDLIITGRREERLQKLAKELEGQVRVFVCVLDVRDNEAVKEMAEKVGSFTRHINLLVNNAGLALGREPAYEAKHEDWQTMIDTNVTGLVNVTHAILPKLMQSAPATIVNLSSVAANWPYPGSHVYGASKAFVSQFSKNLRCDLAGKGVRVTSLEPGMCETEFSLVRFGGDQQAADKVYEGVKAMKAEDIADIIYWIATQPPHININTIEVMAEQQAWSNFQVVRG</sequence>
<gene>
    <name evidence="9" type="primary">isfD</name>
    <name evidence="9" type="ORF">EHSB41UT_04022</name>
</gene>
<evidence type="ECO:0000256" key="4">
    <source>
        <dbReference type="ARBA" id="ARBA00052263"/>
    </source>
</evidence>
<feature type="domain" description="Ketoreductase" evidence="8">
    <location>
        <begin position="5"/>
        <end position="188"/>
    </location>
</feature>